<evidence type="ECO:0000256" key="2">
    <source>
        <dbReference type="ARBA" id="ARBA00022771"/>
    </source>
</evidence>
<dbReference type="GO" id="GO:0008270">
    <property type="term" value="F:zinc ion binding"/>
    <property type="evidence" value="ECO:0007669"/>
    <property type="project" value="UniProtKB-KW"/>
</dbReference>
<dbReference type="PROSITE" id="PS01360">
    <property type="entry name" value="ZF_MYND_1"/>
    <property type="match status" value="1"/>
</dbReference>
<accession>K0TNW9</accession>
<name>K0TNW9_THAOC</name>
<feature type="domain" description="MYND-type" evidence="6">
    <location>
        <begin position="258"/>
        <end position="298"/>
    </location>
</feature>
<proteinExistence type="predicted"/>
<dbReference type="Proteomes" id="UP000266841">
    <property type="component" value="Unassembled WGS sequence"/>
</dbReference>
<dbReference type="InterPro" id="IPR002893">
    <property type="entry name" value="Znf_MYND"/>
</dbReference>
<evidence type="ECO:0000256" key="1">
    <source>
        <dbReference type="ARBA" id="ARBA00022723"/>
    </source>
</evidence>
<evidence type="ECO:0000259" key="6">
    <source>
        <dbReference type="PROSITE" id="PS50865"/>
    </source>
</evidence>
<dbReference type="EMBL" id="AGNL01004103">
    <property type="protein sequence ID" value="EJK73922.1"/>
    <property type="molecule type" value="Genomic_DNA"/>
</dbReference>
<dbReference type="eggNOG" id="ENOG502QWK5">
    <property type="taxonomic scope" value="Eukaryota"/>
</dbReference>
<keyword evidence="8" id="KW-1185">Reference proteome</keyword>
<keyword evidence="1" id="KW-0479">Metal-binding</keyword>
<reference evidence="7 8" key="1">
    <citation type="journal article" date="2012" name="Genome Biol.">
        <title>Genome and low-iron response of an oceanic diatom adapted to chronic iron limitation.</title>
        <authorList>
            <person name="Lommer M."/>
            <person name="Specht M."/>
            <person name="Roy A.S."/>
            <person name="Kraemer L."/>
            <person name="Andreson R."/>
            <person name="Gutowska M.A."/>
            <person name="Wolf J."/>
            <person name="Bergner S.V."/>
            <person name="Schilhabel M.B."/>
            <person name="Klostermeier U.C."/>
            <person name="Beiko R.G."/>
            <person name="Rosenstiel P."/>
            <person name="Hippler M."/>
            <person name="Laroche J."/>
        </authorList>
    </citation>
    <scope>NUCLEOTIDE SEQUENCE [LARGE SCALE GENOMIC DNA]</scope>
    <source>
        <strain evidence="7 8">CCMP1005</strain>
    </source>
</reference>
<keyword evidence="2 4" id="KW-0863">Zinc-finger</keyword>
<keyword evidence="3" id="KW-0862">Zinc</keyword>
<sequence>MNSEWPPPGSPNIWKRGGRLCRLLSTTSTQSPFYSATVVGGENTSIMPSKKKSRGRQNRAKKEATRTAELRTLWEPTILASDNKLDVLPSCEHKHELSGLQIPQEGTAVSFMNRMAGEGFFNKATRFPNEPVMETCYSLSRRFPGIRKEEDERALAIDLLLRFLCNVFVRDSTEEGEKWFNQRQSNEVAICCMIDLLELLGTYADWSVVERRAVKMGAKLVFGNRRDVVKFVAKRLPCTCLKGLHRAARRKVGKEGVCIGCYKGFPRTQLRVCTGCMIAEYCSRECQRANWSNHKKFCGCPEVVSQDLPSDYIFKRGLS</sequence>
<evidence type="ECO:0000256" key="3">
    <source>
        <dbReference type="ARBA" id="ARBA00022833"/>
    </source>
</evidence>
<evidence type="ECO:0000313" key="8">
    <source>
        <dbReference type="Proteomes" id="UP000266841"/>
    </source>
</evidence>
<gene>
    <name evidence="7" type="ORF">THAOC_04433</name>
</gene>
<dbReference type="Pfam" id="PF01753">
    <property type="entry name" value="zf-MYND"/>
    <property type="match status" value="1"/>
</dbReference>
<dbReference type="OrthoDB" id="190943at2759"/>
<dbReference type="Gene3D" id="6.10.140.2220">
    <property type="match status" value="1"/>
</dbReference>
<dbReference type="PROSITE" id="PS50865">
    <property type="entry name" value="ZF_MYND_2"/>
    <property type="match status" value="1"/>
</dbReference>
<dbReference type="AlphaFoldDB" id="K0TNW9"/>
<dbReference type="SUPFAM" id="SSF144232">
    <property type="entry name" value="HIT/MYND zinc finger-like"/>
    <property type="match status" value="1"/>
</dbReference>
<protein>
    <recommendedName>
        <fullName evidence="6">MYND-type domain-containing protein</fullName>
    </recommendedName>
</protein>
<comment type="caution">
    <text evidence="7">The sequence shown here is derived from an EMBL/GenBank/DDBJ whole genome shotgun (WGS) entry which is preliminary data.</text>
</comment>
<evidence type="ECO:0000256" key="5">
    <source>
        <dbReference type="SAM" id="MobiDB-lite"/>
    </source>
</evidence>
<evidence type="ECO:0000256" key="4">
    <source>
        <dbReference type="PROSITE-ProRule" id="PRU00134"/>
    </source>
</evidence>
<feature type="compositionally biased region" description="Basic residues" evidence="5">
    <location>
        <begin position="49"/>
        <end position="59"/>
    </location>
</feature>
<feature type="region of interest" description="Disordered" evidence="5">
    <location>
        <begin position="44"/>
        <end position="65"/>
    </location>
</feature>
<organism evidence="7 8">
    <name type="scientific">Thalassiosira oceanica</name>
    <name type="common">Marine diatom</name>
    <dbReference type="NCBI Taxonomy" id="159749"/>
    <lineage>
        <taxon>Eukaryota</taxon>
        <taxon>Sar</taxon>
        <taxon>Stramenopiles</taxon>
        <taxon>Ochrophyta</taxon>
        <taxon>Bacillariophyta</taxon>
        <taxon>Coscinodiscophyceae</taxon>
        <taxon>Thalassiosirophycidae</taxon>
        <taxon>Thalassiosirales</taxon>
        <taxon>Thalassiosiraceae</taxon>
        <taxon>Thalassiosira</taxon>
    </lineage>
</organism>
<evidence type="ECO:0000313" key="7">
    <source>
        <dbReference type="EMBL" id="EJK73922.1"/>
    </source>
</evidence>